<name>A0A6C2UI10_9BACT</name>
<proteinExistence type="predicted"/>
<sequence length="61" mass="6305">MRVVDTVIVAIGNDSNPLIRQTTPGLATNKRGNIVLGAATVILAKGEGRKAAAAMNEMLAM</sequence>
<accession>A0A6C2UI10</accession>
<dbReference type="AlphaFoldDB" id="A0A6C2UI10"/>
<dbReference type="Proteomes" id="UP000346198">
    <property type="component" value="Unassembled WGS sequence"/>
</dbReference>
<evidence type="ECO:0000313" key="2">
    <source>
        <dbReference type="Proteomes" id="UP000346198"/>
    </source>
</evidence>
<protein>
    <recommendedName>
        <fullName evidence="3">FAD/NAD(P)-binding domain-containing protein</fullName>
    </recommendedName>
</protein>
<evidence type="ECO:0008006" key="3">
    <source>
        <dbReference type="Google" id="ProtNLM"/>
    </source>
</evidence>
<reference evidence="1 2" key="1">
    <citation type="submission" date="2019-04" db="EMBL/GenBank/DDBJ databases">
        <authorList>
            <person name="Van Vliet M D."/>
        </authorList>
    </citation>
    <scope>NUCLEOTIDE SEQUENCE [LARGE SCALE GENOMIC DNA]</scope>
    <source>
        <strain evidence="1 2">F21</strain>
    </source>
</reference>
<dbReference type="EMBL" id="CAAHFH010000001">
    <property type="protein sequence ID" value="VGO19852.1"/>
    <property type="molecule type" value="Genomic_DNA"/>
</dbReference>
<gene>
    <name evidence="1" type="ORF">SCARR_01912</name>
</gene>
<keyword evidence="2" id="KW-1185">Reference proteome</keyword>
<evidence type="ECO:0000313" key="1">
    <source>
        <dbReference type="EMBL" id="VGO19852.1"/>
    </source>
</evidence>
<organism evidence="1 2">
    <name type="scientific">Pontiella sulfatireligans</name>
    <dbReference type="NCBI Taxonomy" id="2750658"/>
    <lineage>
        <taxon>Bacteria</taxon>
        <taxon>Pseudomonadati</taxon>
        <taxon>Kiritimatiellota</taxon>
        <taxon>Kiritimatiellia</taxon>
        <taxon>Kiritimatiellales</taxon>
        <taxon>Pontiellaceae</taxon>
        <taxon>Pontiella</taxon>
    </lineage>
</organism>